<evidence type="ECO:0000256" key="10">
    <source>
        <dbReference type="ARBA" id="ARBA00023128"/>
    </source>
</evidence>
<evidence type="ECO:0000256" key="8">
    <source>
        <dbReference type="ARBA" id="ARBA00022980"/>
    </source>
</evidence>
<comment type="similarity">
    <text evidence="4">Belongs to the metallophosphoesterase superfamily. MPPE1 family.</text>
</comment>
<keyword evidence="7" id="KW-0378">Hydrolase</keyword>
<dbReference type="OrthoDB" id="7663298at2759"/>
<feature type="transmembrane region" description="Helical" evidence="15">
    <location>
        <begin position="847"/>
        <end position="866"/>
    </location>
</feature>
<evidence type="ECO:0000256" key="12">
    <source>
        <dbReference type="ARBA" id="ARBA00023211"/>
    </source>
</evidence>
<evidence type="ECO:0000256" key="14">
    <source>
        <dbReference type="ARBA" id="ARBA00074873"/>
    </source>
</evidence>
<evidence type="ECO:0000313" key="17">
    <source>
        <dbReference type="EMBL" id="PIC51691.1"/>
    </source>
</evidence>
<keyword evidence="13" id="KW-0687">Ribonucleoprotein</keyword>
<proteinExistence type="inferred from homology"/>
<evidence type="ECO:0000256" key="6">
    <source>
        <dbReference type="ARBA" id="ARBA00022723"/>
    </source>
</evidence>
<name>A0A2G5VJ30_9PELO</name>
<keyword evidence="6" id="KW-0479">Metal-binding</keyword>
<feature type="domain" description="Calcineurin-like phosphoesterase" evidence="16">
    <location>
        <begin position="576"/>
        <end position="790"/>
    </location>
</feature>
<dbReference type="GO" id="GO:0046872">
    <property type="term" value="F:metal ion binding"/>
    <property type="evidence" value="ECO:0007669"/>
    <property type="project" value="UniProtKB-KW"/>
</dbReference>
<comment type="cofactor">
    <cofactor evidence="1">
        <name>Mn(2+)</name>
        <dbReference type="ChEBI" id="CHEBI:29035"/>
    </cofactor>
</comment>
<keyword evidence="8" id="KW-0689">Ribosomal protein</keyword>
<protein>
    <recommendedName>
        <fullName evidence="14">Metallophosphoesterase 1 homolog</fullName>
    </recommendedName>
</protein>
<dbReference type="PANTHER" id="PTHR13014">
    <property type="entry name" value="MITOCHONDRIAL 28S RIBOSOMAL PROTEIN S30/P52 PRO-APOTOTIC PROTEIN"/>
    <property type="match status" value="1"/>
</dbReference>
<dbReference type="GO" id="GO:0005762">
    <property type="term" value="C:mitochondrial large ribosomal subunit"/>
    <property type="evidence" value="ECO:0007669"/>
    <property type="project" value="TreeGrafter"/>
</dbReference>
<sequence length="890" mass="102739">MHGLKRTLLIRTVCRGKASTAADIPKEEAVQTSKSEEVAPKAANASTVYRPPYYRKPHNYHESSHILQEEFANAGDASGAGVRLFDYYKTAEMVNAMPTIKEKIDLVSPYERPWTRAERTWRRDWHPTLMATRKAWGIPPTPAHFDTLDYYKYITKTRVENKSLDDFYHGLRPPTAELQQSFQNTLKSMEFGDGINFSEEDTQKLFGCLIDDAMGAIAHNVSRLADHRVAYDVESEAFWVRSGFMFLYDEPVIGSSQDHKRRLNNFPKFIGDDRRKLGELAFVHRDKLAAQIRSREPPAPLHSLDSDDAKLPVFEKDFNIEETLYSPKVFNLWPDQQPLWQCPGYHADSGETHSYGLLSVKSLRPLRERVAHWMGWESQAELEESPEAKQMLDDGARSQAVISMFTTLCAQAHTHGFTQYTDVTRPFTSQMILSDGLNFYFAVGQLNTLAINVDCEGFVNPRTNFIQIDGPHRLFEIVDEDGNYTSSQEYVDAKNNVNRRVESGLNEKVLERVTQMLMKQRSKSLMRCFKVIGPPLLLVIGLIVYNEYYIFYSAISHCNWPCKHGRCSETSLKAFMISDTHLLGKINGHWLDKLKREWQMYQSFQIAKWILNPEVVFFLGDLMDEGKWAEKSLFSSYANRFRQLFGDDKMVITLAGNHDIGFHYAVMPDTLEMFRKEFQRGLIDDIQIKNYRFVLINSMAMHGDGCRLCHEAEVELDRIKNRSSETRPIVLQHFPLYRKSDSVCEKMDEQHVVDLKEKYREQWDTLSKDSTRKLISTLNPIAVFDGHTHKMCKKKWKSSQAPGYFYEYTVNSFSWRNGDVPSILLAVMDGEDVFVNSCRLPSEAHQIKVYVVGGLAVLIFVITLVIKRRSIFKRRCSYSLLMYRSPEKCE</sequence>
<comment type="subcellular location">
    <subcellularLocation>
        <location evidence="2">Membrane</location>
        <topology evidence="2">Multi-pass membrane protein</topology>
    </subcellularLocation>
    <subcellularLocation>
        <location evidence="3">Mitochondrion</location>
    </subcellularLocation>
</comment>
<keyword evidence="5 15" id="KW-0812">Transmembrane</keyword>
<dbReference type="Gene3D" id="3.60.21.10">
    <property type="match status" value="1"/>
</dbReference>
<keyword evidence="10" id="KW-0496">Mitochondrion</keyword>
<dbReference type="EMBL" id="PDUG01000001">
    <property type="protein sequence ID" value="PIC51691.1"/>
    <property type="molecule type" value="Genomic_DNA"/>
</dbReference>
<evidence type="ECO:0000313" key="18">
    <source>
        <dbReference type="Proteomes" id="UP000230233"/>
    </source>
</evidence>
<evidence type="ECO:0000256" key="2">
    <source>
        <dbReference type="ARBA" id="ARBA00004141"/>
    </source>
</evidence>
<dbReference type="PANTHER" id="PTHR13014:SF3">
    <property type="entry name" value="LARGE RIBOSOMAL SUBUNIT PROTEIN ML65"/>
    <property type="match status" value="1"/>
</dbReference>
<dbReference type="Pfam" id="PF07147">
    <property type="entry name" value="PDCD9"/>
    <property type="match status" value="1"/>
</dbReference>
<dbReference type="InterPro" id="IPR039982">
    <property type="entry name" value="Ribosomal_mL65"/>
</dbReference>
<dbReference type="GO" id="GO:0016020">
    <property type="term" value="C:membrane"/>
    <property type="evidence" value="ECO:0007669"/>
    <property type="project" value="UniProtKB-SubCell"/>
</dbReference>
<dbReference type="GO" id="GO:0006412">
    <property type="term" value="P:translation"/>
    <property type="evidence" value="ECO:0007669"/>
    <property type="project" value="InterPro"/>
</dbReference>
<dbReference type="SUPFAM" id="SSF56300">
    <property type="entry name" value="Metallo-dependent phosphatases"/>
    <property type="match status" value="1"/>
</dbReference>
<dbReference type="STRING" id="1611254.A0A2G5VJ30"/>
<evidence type="ECO:0000259" key="16">
    <source>
        <dbReference type="Pfam" id="PF00149"/>
    </source>
</evidence>
<dbReference type="AlphaFoldDB" id="A0A2G5VJ30"/>
<gene>
    <name evidence="17" type="primary">Cni-mrps-30</name>
    <name evidence="17" type="synonym">Cnig_chr_I.g2104</name>
    <name evidence="17" type="ORF">B9Z55_002104</name>
</gene>
<evidence type="ECO:0000256" key="15">
    <source>
        <dbReference type="SAM" id="Phobius"/>
    </source>
</evidence>
<reference evidence="18" key="1">
    <citation type="submission" date="2017-10" db="EMBL/GenBank/DDBJ databases">
        <title>Rapid genome shrinkage in a self-fertile nematode reveals novel sperm competition proteins.</title>
        <authorList>
            <person name="Yin D."/>
            <person name="Schwarz E.M."/>
            <person name="Thomas C.G."/>
            <person name="Felde R.L."/>
            <person name="Korf I.F."/>
            <person name="Cutter A.D."/>
            <person name="Schartner C.M."/>
            <person name="Ralston E.J."/>
            <person name="Meyer B.J."/>
            <person name="Haag E.S."/>
        </authorList>
    </citation>
    <scope>NUCLEOTIDE SEQUENCE [LARGE SCALE GENOMIC DNA]</scope>
    <source>
        <strain evidence="18">JU1422</strain>
    </source>
</reference>
<evidence type="ECO:0000256" key="11">
    <source>
        <dbReference type="ARBA" id="ARBA00023136"/>
    </source>
</evidence>
<dbReference type="FunFam" id="3.60.21.10:FF:000081">
    <property type="entry name" value="Metallophosphoesterase 1 homolog"/>
    <property type="match status" value="1"/>
</dbReference>
<evidence type="ECO:0000256" key="1">
    <source>
        <dbReference type="ARBA" id="ARBA00001936"/>
    </source>
</evidence>
<dbReference type="Pfam" id="PF00149">
    <property type="entry name" value="Metallophos"/>
    <property type="match status" value="1"/>
</dbReference>
<dbReference type="InterPro" id="IPR004843">
    <property type="entry name" value="Calcineurin-like_PHP"/>
</dbReference>
<keyword evidence="9 15" id="KW-1133">Transmembrane helix</keyword>
<evidence type="ECO:0000256" key="7">
    <source>
        <dbReference type="ARBA" id="ARBA00022801"/>
    </source>
</evidence>
<dbReference type="InterPro" id="IPR029052">
    <property type="entry name" value="Metallo-depent_PP-like"/>
</dbReference>
<comment type="caution">
    <text evidence="17">The sequence shown here is derived from an EMBL/GenBank/DDBJ whole genome shotgun (WGS) entry which is preliminary data.</text>
</comment>
<evidence type="ECO:0000256" key="4">
    <source>
        <dbReference type="ARBA" id="ARBA00008895"/>
    </source>
</evidence>
<accession>A0A2G5VJ30</accession>
<keyword evidence="11 15" id="KW-0472">Membrane</keyword>
<dbReference type="GO" id="GO:0016787">
    <property type="term" value="F:hydrolase activity"/>
    <property type="evidence" value="ECO:0007669"/>
    <property type="project" value="UniProtKB-KW"/>
</dbReference>
<dbReference type="Proteomes" id="UP000230233">
    <property type="component" value="Chromosome I"/>
</dbReference>
<evidence type="ECO:0000256" key="13">
    <source>
        <dbReference type="ARBA" id="ARBA00023274"/>
    </source>
</evidence>
<organism evidence="17 18">
    <name type="scientific">Caenorhabditis nigoni</name>
    <dbReference type="NCBI Taxonomy" id="1611254"/>
    <lineage>
        <taxon>Eukaryota</taxon>
        <taxon>Metazoa</taxon>
        <taxon>Ecdysozoa</taxon>
        <taxon>Nematoda</taxon>
        <taxon>Chromadorea</taxon>
        <taxon>Rhabditida</taxon>
        <taxon>Rhabditina</taxon>
        <taxon>Rhabditomorpha</taxon>
        <taxon>Rhabditoidea</taxon>
        <taxon>Rhabditidae</taxon>
        <taxon>Peloderinae</taxon>
        <taxon>Caenorhabditis</taxon>
    </lineage>
</organism>
<dbReference type="GO" id="GO:0003735">
    <property type="term" value="F:structural constituent of ribosome"/>
    <property type="evidence" value="ECO:0007669"/>
    <property type="project" value="InterPro"/>
</dbReference>
<evidence type="ECO:0000256" key="3">
    <source>
        <dbReference type="ARBA" id="ARBA00004173"/>
    </source>
</evidence>
<evidence type="ECO:0000256" key="9">
    <source>
        <dbReference type="ARBA" id="ARBA00022989"/>
    </source>
</evidence>
<keyword evidence="18" id="KW-1185">Reference proteome</keyword>
<evidence type="ECO:0000256" key="5">
    <source>
        <dbReference type="ARBA" id="ARBA00022692"/>
    </source>
</evidence>
<dbReference type="InterPro" id="IPR010793">
    <property type="entry name" value="Ribosomal_mL37/mL65"/>
</dbReference>
<keyword evidence="12" id="KW-0464">Manganese</keyword>